<keyword evidence="1" id="KW-1133">Transmembrane helix</keyword>
<name>B0D6Y1_LACBS</name>
<feature type="non-terminal residue" evidence="2">
    <location>
        <position position="441"/>
    </location>
</feature>
<dbReference type="GeneID" id="6075473"/>
<dbReference type="InParanoid" id="B0D6Y1"/>
<evidence type="ECO:0000313" key="2">
    <source>
        <dbReference type="EMBL" id="EDR09301.1"/>
    </source>
</evidence>
<accession>B0D6Y1</accession>
<proteinExistence type="predicted"/>
<dbReference type="RefSeq" id="XP_001879650.1">
    <property type="nucleotide sequence ID" value="XM_001879615.1"/>
</dbReference>
<organism evidence="3">
    <name type="scientific">Laccaria bicolor (strain S238N-H82 / ATCC MYA-4686)</name>
    <name type="common">Bicoloured deceiver</name>
    <name type="synonym">Laccaria laccata var. bicolor</name>
    <dbReference type="NCBI Taxonomy" id="486041"/>
    <lineage>
        <taxon>Eukaryota</taxon>
        <taxon>Fungi</taxon>
        <taxon>Dikarya</taxon>
        <taxon>Basidiomycota</taxon>
        <taxon>Agaricomycotina</taxon>
        <taxon>Agaricomycetes</taxon>
        <taxon>Agaricomycetidae</taxon>
        <taxon>Agaricales</taxon>
        <taxon>Agaricineae</taxon>
        <taxon>Hydnangiaceae</taxon>
        <taxon>Laccaria</taxon>
    </lineage>
</organism>
<dbReference type="EMBL" id="DS547099">
    <property type="protein sequence ID" value="EDR09301.1"/>
    <property type="molecule type" value="Genomic_DNA"/>
</dbReference>
<dbReference type="KEGG" id="lbc:LACBIDRAFT_293819"/>
<keyword evidence="1" id="KW-0472">Membrane</keyword>
<sequence length="441" mass="48238">MLSYPLERRFRWKWFPYFALGGGFTALVVIIVLNISLTGYETVTVFRSDYGTRQTHWYDSFQTKEPAPLCDTRVFNVGDALTTNYTLFAWTLESITVANAGNSGYAYNGTTLTNCDISSLFITGDLRSWTDKEYDITATTRFSISSLPGSYSPLLGMARSLEAGGQGDKRAIIIDWLIQVANIDLGSRVGTAFQNSGGSNYVMVSLQVDFDQCPPSLGPNASCGIKPPSYLVSSSTFVYPNGTLSQYSASSPVDATNQFNIDDDIAGPLNNIIRIIHDAARVDLGIDSPNNLILHSEVANASLVTTFPITILNPTNSTSASLLLDWINPTSAMKPYLPVNVSGEAELQVVYLCRLQQRKAAGQLFISVLVATLSMFSSGWALFLSVATIIAKRQDTTANICEGHCGQWHKDGQAINSYSSDLRRKLGQKEYEPVENISLEP</sequence>
<dbReference type="OrthoDB" id="2564485at2759"/>
<evidence type="ECO:0000256" key="1">
    <source>
        <dbReference type="SAM" id="Phobius"/>
    </source>
</evidence>
<keyword evidence="3" id="KW-1185">Reference proteome</keyword>
<dbReference type="Proteomes" id="UP000001194">
    <property type="component" value="Unassembled WGS sequence"/>
</dbReference>
<keyword evidence="1" id="KW-0812">Transmembrane</keyword>
<feature type="transmembrane region" description="Helical" evidence="1">
    <location>
        <begin position="364"/>
        <end position="391"/>
    </location>
</feature>
<gene>
    <name evidence="2" type="ORF">LACBIDRAFT_293819</name>
</gene>
<dbReference type="AlphaFoldDB" id="B0D6Y1"/>
<dbReference type="HOGENOM" id="CLU_033918_0_0_1"/>
<feature type="transmembrane region" description="Helical" evidence="1">
    <location>
        <begin position="14"/>
        <end position="37"/>
    </location>
</feature>
<evidence type="ECO:0000313" key="3">
    <source>
        <dbReference type="Proteomes" id="UP000001194"/>
    </source>
</evidence>
<reference evidence="2 3" key="1">
    <citation type="journal article" date="2008" name="Nature">
        <title>The genome of Laccaria bicolor provides insights into mycorrhizal symbiosis.</title>
        <authorList>
            <person name="Martin F."/>
            <person name="Aerts A."/>
            <person name="Ahren D."/>
            <person name="Brun A."/>
            <person name="Danchin E.G.J."/>
            <person name="Duchaussoy F."/>
            <person name="Gibon J."/>
            <person name="Kohler A."/>
            <person name="Lindquist E."/>
            <person name="Pereda V."/>
            <person name="Salamov A."/>
            <person name="Shapiro H.J."/>
            <person name="Wuyts J."/>
            <person name="Blaudez D."/>
            <person name="Buee M."/>
            <person name="Brokstein P."/>
            <person name="Canbaeck B."/>
            <person name="Cohen D."/>
            <person name="Courty P.E."/>
            <person name="Coutinho P.M."/>
            <person name="Delaruelle C."/>
            <person name="Detter J.C."/>
            <person name="Deveau A."/>
            <person name="DiFazio S."/>
            <person name="Duplessis S."/>
            <person name="Fraissinet-Tachet L."/>
            <person name="Lucic E."/>
            <person name="Frey-Klett P."/>
            <person name="Fourrey C."/>
            <person name="Feussner I."/>
            <person name="Gay G."/>
            <person name="Grimwood J."/>
            <person name="Hoegger P.J."/>
            <person name="Jain P."/>
            <person name="Kilaru S."/>
            <person name="Labbe J."/>
            <person name="Lin Y.C."/>
            <person name="Legue V."/>
            <person name="Le Tacon F."/>
            <person name="Marmeisse R."/>
            <person name="Melayah D."/>
            <person name="Montanini B."/>
            <person name="Muratet M."/>
            <person name="Nehls U."/>
            <person name="Niculita-Hirzel H."/>
            <person name="Oudot-Le Secq M.P."/>
            <person name="Peter M."/>
            <person name="Quesneville H."/>
            <person name="Rajashekar B."/>
            <person name="Reich M."/>
            <person name="Rouhier N."/>
            <person name="Schmutz J."/>
            <person name="Yin T."/>
            <person name="Chalot M."/>
            <person name="Henrissat B."/>
            <person name="Kuees U."/>
            <person name="Lucas S."/>
            <person name="Van de Peer Y."/>
            <person name="Podila G.K."/>
            <person name="Polle A."/>
            <person name="Pukkila P.J."/>
            <person name="Richardson P.M."/>
            <person name="Rouze P."/>
            <person name="Sanders I.R."/>
            <person name="Stajich J.E."/>
            <person name="Tunlid A."/>
            <person name="Tuskan G."/>
            <person name="Grigoriev I.V."/>
        </authorList>
    </citation>
    <scope>NUCLEOTIDE SEQUENCE [LARGE SCALE GENOMIC DNA]</scope>
    <source>
        <strain evidence="3">S238N-H82 / ATCC MYA-4686</strain>
    </source>
</reference>
<protein>
    <submittedName>
        <fullName evidence="2">Predicted protein</fullName>
    </submittedName>
</protein>